<gene>
    <name evidence="1" type="ORF">EK398_12980</name>
</gene>
<dbReference type="InterPro" id="IPR013324">
    <property type="entry name" value="RNA_pol_sigma_r3/r4-like"/>
</dbReference>
<proteinExistence type="predicted"/>
<sequence length="131" mass="15896">MTEMDITYIFIRYISVTIRRQANTFFSKHNRTIYYENEDLIENNIVEKVSSENDWNSTRSFYKNIEEKLTFQEIFSEGLNTLNNMEKHILFEKFWNCRSDMDIGKDYSVSSQTISKRKRKILNKLKNIFYT</sequence>
<accession>A0A437UPX6</accession>
<reference evidence="1 2" key="1">
    <citation type="submission" date="2018-12" db="EMBL/GenBank/DDBJ databases">
        <title>A novel vanA-carrying plasmid in a clinical isolate of Enterococcus avium.</title>
        <authorList>
            <person name="Bernasconi O.J."/>
            <person name="Luzzaro F."/>
            <person name="Endimiani A."/>
        </authorList>
    </citation>
    <scope>NUCLEOTIDE SEQUENCE [LARGE SCALE GENOMIC DNA]</scope>
    <source>
        <strain evidence="1 2">LC0559/18</strain>
    </source>
</reference>
<dbReference type="SUPFAM" id="SSF88659">
    <property type="entry name" value="Sigma3 and sigma4 domains of RNA polymerase sigma factors"/>
    <property type="match status" value="1"/>
</dbReference>
<dbReference type="AlphaFoldDB" id="A0A437UPX6"/>
<comment type="caution">
    <text evidence="1">The sequence shown here is derived from an EMBL/GenBank/DDBJ whole genome shotgun (WGS) entry which is preliminary data.</text>
</comment>
<dbReference type="EMBL" id="RYZS01000001">
    <property type="protein sequence ID" value="RVU95683.1"/>
    <property type="molecule type" value="Genomic_DNA"/>
</dbReference>
<dbReference type="Proteomes" id="UP000288388">
    <property type="component" value="Unassembled WGS sequence"/>
</dbReference>
<protein>
    <submittedName>
        <fullName evidence="1">Sigma-70 family RNA polymerase sigma factor</fullName>
    </submittedName>
</protein>
<organism evidence="1 2">
    <name type="scientific">Enterococcus avium</name>
    <name type="common">Streptococcus avium</name>
    <dbReference type="NCBI Taxonomy" id="33945"/>
    <lineage>
        <taxon>Bacteria</taxon>
        <taxon>Bacillati</taxon>
        <taxon>Bacillota</taxon>
        <taxon>Bacilli</taxon>
        <taxon>Lactobacillales</taxon>
        <taxon>Enterococcaceae</taxon>
        <taxon>Enterococcus</taxon>
    </lineage>
</organism>
<name>A0A437UPX6_ENTAV</name>
<evidence type="ECO:0000313" key="1">
    <source>
        <dbReference type="EMBL" id="RVU95683.1"/>
    </source>
</evidence>
<evidence type="ECO:0000313" key="2">
    <source>
        <dbReference type="Proteomes" id="UP000288388"/>
    </source>
</evidence>